<evidence type="ECO:0000256" key="1">
    <source>
        <dbReference type="ARBA" id="ARBA00023015"/>
    </source>
</evidence>
<keyword evidence="1" id="KW-0805">Transcription regulation</keyword>
<feature type="domain" description="HTH arsR-type" evidence="4">
    <location>
        <begin position="1"/>
        <end position="91"/>
    </location>
</feature>
<dbReference type="InterPro" id="IPR001845">
    <property type="entry name" value="HTH_ArsR_DNA-bd_dom"/>
</dbReference>
<dbReference type="InterPro" id="IPR036388">
    <property type="entry name" value="WH-like_DNA-bd_sf"/>
</dbReference>
<accession>A0AA37F5U9</accession>
<dbReference type="Proteomes" id="UP000627984">
    <property type="component" value="Unassembled WGS sequence"/>
</dbReference>
<keyword evidence="3" id="KW-0804">Transcription</keyword>
<keyword evidence="2" id="KW-0238">DNA-binding</keyword>
<dbReference type="EMBL" id="BMQD01000012">
    <property type="protein sequence ID" value="GGK76351.1"/>
    <property type="molecule type" value="Genomic_DNA"/>
</dbReference>
<evidence type="ECO:0000259" key="4">
    <source>
        <dbReference type="PROSITE" id="PS50987"/>
    </source>
</evidence>
<dbReference type="GO" id="GO:0003700">
    <property type="term" value="F:DNA-binding transcription factor activity"/>
    <property type="evidence" value="ECO:0007669"/>
    <property type="project" value="InterPro"/>
</dbReference>
<dbReference type="RefSeq" id="WP_189238827.1">
    <property type="nucleotide sequence ID" value="NZ_BMQD01000012.1"/>
</dbReference>
<dbReference type="PROSITE" id="PS50987">
    <property type="entry name" value="HTH_ARSR_2"/>
    <property type="match status" value="1"/>
</dbReference>
<dbReference type="Pfam" id="PF01022">
    <property type="entry name" value="HTH_5"/>
    <property type="match status" value="1"/>
</dbReference>
<sequence length="112" mass="12561">MSGDLDDVLRAIAEPRRRAILRLVATEELPAGRIAEHFEVTRSAVSQHLQVLKDAGLIVERRDGTRRIYRASEEALAQLRDLVESLWRDSMIRARDTVEGIDVGVRNESAVG</sequence>
<evidence type="ECO:0000313" key="6">
    <source>
        <dbReference type="Proteomes" id="UP000627984"/>
    </source>
</evidence>
<organism evidence="5 6">
    <name type="scientific">Planomonospora parontospora</name>
    <dbReference type="NCBI Taxonomy" id="58119"/>
    <lineage>
        <taxon>Bacteria</taxon>
        <taxon>Bacillati</taxon>
        <taxon>Actinomycetota</taxon>
        <taxon>Actinomycetes</taxon>
        <taxon>Streptosporangiales</taxon>
        <taxon>Streptosporangiaceae</taxon>
        <taxon>Planomonospora</taxon>
    </lineage>
</organism>
<evidence type="ECO:0000256" key="3">
    <source>
        <dbReference type="ARBA" id="ARBA00023163"/>
    </source>
</evidence>
<proteinExistence type="predicted"/>
<reference evidence="5" key="2">
    <citation type="submission" date="2022-09" db="EMBL/GenBank/DDBJ databases">
        <authorList>
            <person name="Sun Q."/>
            <person name="Ohkuma M."/>
        </authorList>
    </citation>
    <scope>NUCLEOTIDE SEQUENCE</scope>
    <source>
        <strain evidence="5">JCM 3093</strain>
    </source>
</reference>
<dbReference type="InterPro" id="IPR036390">
    <property type="entry name" value="WH_DNA-bd_sf"/>
</dbReference>
<dbReference type="NCBIfam" id="NF033788">
    <property type="entry name" value="HTH_metalloreg"/>
    <property type="match status" value="1"/>
</dbReference>
<dbReference type="Gene3D" id="1.10.10.10">
    <property type="entry name" value="Winged helix-like DNA-binding domain superfamily/Winged helix DNA-binding domain"/>
    <property type="match status" value="1"/>
</dbReference>
<gene>
    <name evidence="5" type="ORF">GCM10010126_39500</name>
</gene>
<dbReference type="InterPro" id="IPR051081">
    <property type="entry name" value="HTH_MetalResp_TranReg"/>
</dbReference>
<dbReference type="PANTHER" id="PTHR33154">
    <property type="entry name" value="TRANSCRIPTIONAL REGULATOR, ARSR FAMILY"/>
    <property type="match status" value="1"/>
</dbReference>
<dbReference type="PANTHER" id="PTHR33154:SF33">
    <property type="entry name" value="TRANSCRIPTIONAL REPRESSOR SDPR"/>
    <property type="match status" value="1"/>
</dbReference>
<dbReference type="SMART" id="SM00418">
    <property type="entry name" value="HTH_ARSR"/>
    <property type="match status" value="1"/>
</dbReference>
<evidence type="ECO:0000313" key="5">
    <source>
        <dbReference type="EMBL" id="GGK76351.1"/>
    </source>
</evidence>
<comment type="caution">
    <text evidence="5">The sequence shown here is derived from an EMBL/GenBank/DDBJ whole genome shotgun (WGS) entry which is preliminary data.</text>
</comment>
<dbReference type="GO" id="GO:0003677">
    <property type="term" value="F:DNA binding"/>
    <property type="evidence" value="ECO:0007669"/>
    <property type="project" value="UniProtKB-KW"/>
</dbReference>
<dbReference type="CDD" id="cd00090">
    <property type="entry name" value="HTH_ARSR"/>
    <property type="match status" value="1"/>
</dbReference>
<evidence type="ECO:0000256" key="2">
    <source>
        <dbReference type="ARBA" id="ARBA00023125"/>
    </source>
</evidence>
<dbReference type="InterPro" id="IPR011991">
    <property type="entry name" value="ArsR-like_HTH"/>
</dbReference>
<reference evidence="5" key="1">
    <citation type="journal article" date="2014" name="Int. J. Syst. Evol. Microbiol.">
        <title>Complete genome sequence of Corynebacterium casei LMG S-19264T (=DSM 44701T), isolated from a smear-ripened cheese.</title>
        <authorList>
            <consortium name="US DOE Joint Genome Institute (JGI-PGF)"/>
            <person name="Walter F."/>
            <person name="Albersmeier A."/>
            <person name="Kalinowski J."/>
            <person name="Ruckert C."/>
        </authorList>
    </citation>
    <scope>NUCLEOTIDE SEQUENCE</scope>
    <source>
        <strain evidence="5">JCM 3093</strain>
    </source>
</reference>
<dbReference type="SUPFAM" id="SSF46785">
    <property type="entry name" value="Winged helix' DNA-binding domain"/>
    <property type="match status" value="1"/>
</dbReference>
<dbReference type="AlphaFoldDB" id="A0AA37F5U9"/>
<name>A0AA37F5U9_9ACTN</name>
<dbReference type="PRINTS" id="PR00778">
    <property type="entry name" value="HTHARSR"/>
</dbReference>
<protein>
    <recommendedName>
        <fullName evidence="4">HTH arsR-type domain-containing protein</fullName>
    </recommendedName>
</protein>